<accession>A0A8S5R4F4</accession>
<keyword evidence="2" id="KW-0812">Transmembrane</keyword>
<name>A0A8S5R4F4_9CAUD</name>
<evidence type="ECO:0000256" key="2">
    <source>
        <dbReference type="SAM" id="Phobius"/>
    </source>
</evidence>
<feature type="coiled-coil region" evidence="1">
    <location>
        <begin position="31"/>
        <end position="86"/>
    </location>
</feature>
<evidence type="ECO:0000313" key="3">
    <source>
        <dbReference type="EMBL" id="DAE25869.1"/>
    </source>
</evidence>
<protein>
    <submittedName>
        <fullName evidence="3">DAZ-interacting protein-like protein</fullName>
    </submittedName>
</protein>
<keyword evidence="1" id="KW-0175">Coiled coil</keyword>
<organism evidence="3">
    <name type="scientific">Siphoviridae sp. ctu8P6</name>
    <dbReference type="NCBI Taxonomy" id="2827282"/>
    <lineage>
        <taxon>Viruses</taxon>
        <taxon>Duplodnaviria</taxon>
        <taxon>Heunggongvirae</taxon>
        <taxon>Uroviricota</taxon>
        <taxon>Caudoviricetes</taxon>
    </lineage>
</organism>
<proteinExistence type="predicted"/>
<keyword evidence="2" id="KW-1133">Transmembrane helix</keyword>
<feature type="transmembrane region" description="Helical" evidence="2">
    <location>
        <begin position="6"/>
        <end position="24"/>
    </location>
</feature>
<keyword evidence="2" id="KW-0472">Membrane</keyword>
<sequence length="99" mass="11856">MIGYVFVLAAWIILMIVLGIYINSKLDESYIEHLEKSREFHKDQKERFADDARGIVKENNHLKERNSQLINENKRLKKELDNQGHVTYNYYINKLEETK</sequence>
<reference evidence="3" key="1">
    <citation type="journal article" date="2021" name="Proc. Natl. Acad. Sci. U.S.A.">
        <title>A Catalog of Tens of Thousands of Viruses from Human Metagenomes Reveals Hidden Associations with Chronic Diseases.</title>
        <authorList>
            <person name="Tisza M.J."/>
            <person name="Buck C.B."/>
        </authorList>
    </citation>
    <scope>NUCLEOTIDE SEQUENCE</scope>
    <source>
        <strain evidence="3">Ctu8P6</strain>
    </source>
</reference>
<dbReference type="EMBL" id="BK015803">
    <property type="protein sequence ID" value="DAE25869.1"/>
    <property type="molecule type" value="Genomic_DNA"/>
</dbReference>
<evidence type="ECO:0000256" key="1">
    <source>
        <dbReference type="SAM" id="Coils"/>
    </source>
</evidence>